<feature type="repeat" description="WD" evidence="14">
    <location>
        <begin position="292"/>
        <end position="314"/>
    </location>
</feature>
<dbReference type="SMART" id="SM00320">
    <property type="entry name" value="WD40"/>
    <property type="match status" value="6"/>
</dbReference>
<gene>
    <name evidence="17" type="ORF">GDO81_029336</name>
</gene>
<evidence type="ECO:0000256" key="15">
    <source>
        <dbReference type="SAM" id="Coils"/>
    </source>
</evidence>
<dbReference type="InterPro" id="IPR055439">
    <property type="entry name" value="Beta-prop_EML_1st"/>
</dbReference>
<dbReference type="PANTHER" id="PTHR14885">
    <property type="entry name" value="CILIA- AND FLAGELLA-ASSOCIATED PROTEIN 43-RELATED"/>
    <property type="match status" value="1"/>
</dbReference>
<evidence type="ECO:0000256" key="11">
    <source>
        <dbReference type="ARBA" id="ARBA00055223"/>
    </source>
</evidence>
<feature type="coiled-coil region" evidence="15">
    <location>
        <begin position="591"/>
        <end position="618"/>
    </location>
</feature>
<evidence type="ECO:0000256" key="4">
    <source>
        <dbReference type="ARBA" id="ARBA00022574"/>
    </source>
</evidence>
<evidence type="ECO:0000256" key="7">
    <source>
        <dbReference type="ARBA" id="ARBA00023054"/>
    </source>
</evidence>
<sequence>NPEGDEEEEEVEETEKIPDDFFYDYDSICSQPYISPGSGIPSRVLHLLHSFGYDCTRRANLHLLDDQTLLYIAGTVAIILGLKTQEQQYLRSSSGQGIGAVAVHPSRHYFAVAEKGHKPNILLYEFPSLKPYRILRGGTEEAYAFVDFNMSGSLLASVGSSPDYMLTIWDWRQEKIMLRSKAFSQDVFQVTFSPENEEQLTTCGTGHIRFWKMARTFTGLKLQGEIGRFGKTSLTDIEGYVALPDGKVISGSEWGDLLLWEGGLIKVEICRRGRRPCHQGPINQFVLDEGELITIGTDGFVRVWDFETLDTADSVDDTGLLEMEPMNELQVGKNVNLRYMVKTLEGDSPVWFAQDAGGGIWKLDLSFSNITQDPECLFSFHSGKIQALDASPSTYLMATTSLDRSLRIYDFVGKTPLVDMKFKQGGTALTWAPRMVNPKGGLFAVGFEDGVVRILEVYNSTGLRLLVGRGGTHDAAVNLRQAFKPHNGPVTALAYERNGEILATGSTDRTVFFFAVGDSYEPIGFVRLPGPVRELHWSPPSHEQSTLLVLCENGFAVQIPSPAAEKMDPESTYEISNLPLSYFRFTSIKSKIEREEQLERIKKKREQKQKERDAWIREQKERGVEVLEEDLPPIIDDEEDKLPELYVPEEPSPILCGFYAGPGKFWLSLDGYDSGFLNL</sequence>
<keyword evidence="8" id="KW-0969">Cilium</keyword>
<dbReference type="Pfam" id="PF23409">
    <property type="entry name" value="Beta-prop_EML"/>
    <property type="match status" value="1"/>
</dbReference>
<comment type="subcellular location">
    <subcellularLocation>
        <location evidence="1">Cytoplasm</location>
        <location evidence="1">Cytoskeleton</location>
        <location evidence="1">Flagellum axoneme</location>
    </subcellularLocation>
</comment>
<dbReference type="Gene3D" id="2.130.10.10">
    <property type="entry name" value="YVTN repeat-like/Quinoprotein amine dehydrogenase"/>
    <property type="match status" value="2"/>
</dbReference>
<evidence type="ECO:0000256" key="2">
    <source>
        <dbReference type="ARBA" id="ARBA00022490"/>
    </source>
</evidence>
<organism evidence="17 18">
    <name type="scientific">Engystomops pustulosus</name>
    <name type="common">Tungara frog</name>
    <name type="synonym">Physalaemus pustulosus</name>
    <dbReference type="NCBI Taxonomy" id="76066"/>
    <lineage>
        <taxon>Eukaryota</taxon>
        <taxon>Metazoa</taxon>
        <taxon>Chordata</taxon>
        <taxon>Craniata</taxon>
        <taxon>Vertebrata</taxon>
        <taxon>Euteleostomi</taxon>
        <taxon>Amphibia</taxon>
        <taxon>Batrachia</taxon>
        <taxon>Anura</taxon>
        <taxon>Neobatrachia</taxon>
        <taxon>Hyloidea</taxon>
        <taxon>Leptodactylidae</taxon>
        <taxon>Leiuperinae</taxon>
        <taxon>Engystomops</taxon>
    </lineage>
</organism>
<protein>
    <recommendedName>
        <fullName evidence="13">Cilia- and flagella-associated protein 44</fullName>
    </recommendedName>
</protein>
<keyword evidence="3" id="KW-0597">Phosphoprotein</keyword>
<keyword evidence="5" id="KW-0677">Repeat</keyword>
<keyword evidence="9" id="KW-0206">Cytoskeleton</keyword>
<evidence type="ECO:0000259" key="16">
    <source>
        <dbReference type="Pfam" id="PF23409"/>
    </source>
</evidence>
<evidence type="ECO:0000256" key="5">
    <source>
        <dbReference type="ARBA" id="ARBA00022737"/>
    </source>
</evidence>
<evidence type="ECO:0000256" key="1">
    <source>
        <dbReference type="ARBA" id="ARBA00004611"/>
    </source>
</evidence>
<evidence type="ECO:0000313" key="17">
    <source>
        <dbReference type="EMBL" id="KAG8547016.1"/>
    </source>
</evidence>
<dbReference type="EMBL" id="WNYA01000867">
    <property type="protein sequence ID" value="KAG8547016.1"/>
    <property type="molecule type" value="Genomic_DNA"/>
</dbReference>
<dbReference type="FunFam" id="2.130.10.10:FF:000401">
    <property type="entry name" value="Cilia- and flagella-associated protein 44"/>
    <property type="match status" value="1"/>
</dbReference>
<keyword evidence="6" id="KW-0282">Flagellum</keyword>
<evidence type="ECO:0000256" key="8">
    <source>
        <dbReference type="ARBA" id="ARBA00023069"/>
    </source>
</evidence>
<comment type="similarity">
    <text evidence="12">Belongs to the CFAP44 family.</text>
</comment>
<feature type="domain" description="EML-like first beta-propeller" evidence="16">
    <location>
        <begin position="98"/>
        <end position="307"/>
    </location>
</feature>
<dbReference type="AlphaFoldDB" id="A0AAV6ZDE9"/>
<comment type="caution">
    <text evidence="17">The sequence shown here is derived from an EMBL/GenBank/DDBJ whole genome shotgun (WGS) entry which is preliminary data.</text>
</comment>
<dbReference type="GO" id="GO:0007288">
    <property type="term" value="P:sperm axoneme assembly"/>
    <property type="evidence" value="ECO:0007669"/>
    <property type="project" value="UniProtKB-ARBA"/>
</dbReference>
<evidence type="ECO:0000313" key="18">
    <source>
        <dbReference type="Proteomes" id="UP000824782"/>
    </source>
</evidence>
<dbReference type="Pfam" id="PF00400">
    <property type="entry name" value="WD40"/>
    <property type="match status" value="2"/>
</dbReference>
<dbReference type="SUPFAM" id="SSF50978">
    <property type="entry name" value="WD40 repeat-like"/>
    <property type="match status" value="1"/>
</dbReference>
<feature type="repeat" description="WD" evidence="14">
    <location>
        <begin position="483"/>
        <end position="514"/>
    </location>
</feature>
<evidence type="ECO:0000256" key="14">
    <source>
        <dbReference type="PROSITE-ProRule" id="PRU00221"/>
    </source>
</evidence>
<keyword evidence="10" id="KW-0966">Cell projection</keyword>
<feature type="repeat" description="WD" evidence="14">
    <location>
        <begin position="378"/>
        <end position="410"/>
    </location>
</feature>
<evidence type="ECO:0000256" key="9">
    <source>
        <dbReference type="ARBA" id="ARBA00023212"/>
    </source>
</evidence>
<evidence type="ECO:0000256" key="13">
    <source>
        <dbReference type="ARBA" id="ARBA00074727"/>
    </source>
</evidence>
<comment type="function">
    <text evidence="11">Flagellar protein involved in sperm flagellum axoneme organization and function.</text>
</comment>
<dbReference type="FunFam" id="2.130.10.10:FF:000547">
    <property type="entry name" value="Cilia- and flagella-associated protein 44"/>
    <property type="match status" value="1"/>
</dbReference>
<dbReference type="InterPro" id="IPR001680">
    <property type="entry name" value="WD40_rpt"/>
</dbReference>
<keyword evidence="7 15" id="KW-0175">Coiled coil</keyword>
<evidence type="ECO:0000256" key="3">
    <source>
        <dbReference type="ARBA" id="ARBA00022553"/>
    </source>
</evidence>
<keyword evidence="4 14" id="KW-0853">WD repeat</keyword>
<evidence type="ECO:0000256" key="12">
    <source>
        <dbReference type="ARBA" id="ARBA00060934"/>
    </source>
</evidence>
<feature type="non-terminal residue" evidence="17">
    <location>
        <position position="1"/>
    </location>
</feature>
<dbReference type="InterPro" id="IPR015943">
    <property type="entry name" value="WD40/YVTN_repeat-like_dom_sf"/>
</dbReference>
<evidence type="ECO:0000256" key="6">
    <source>
        <dbReference type="ARBA" id="ARBA00022846"/>
    </source>
</evidence>
<proteinExistence type="inferred from homology"/>
<reference evidence="17" key="1">
    <citation type="thesis" date="2020" institute="ProQuest LLC" country="789 East Eisenhower Parkway, Ann Arbor, MI, USA">
        <title>Comparative Genomics and Chromosome Evolution.</title>
        <authorList>
            <person name="Mudd A.B."/>
        </authorList>
    </citation>
    <scope>NUCLEOTIDE SEQUENCE</scope>
    <source>
        <strain evidence="17">237g6f4</strain>
        <tissue evidence="17">Blood</tissue>
    </source>
</reference>
<dbReference type="Proteomes" id="UP000824782">
    <property type="component" value="Unassembled WGS sequence"/>
</dbReference>
<name>A0AAV6ZDE9_ENGPU</name>
<dbReference type="PANTHER" id="PTHR14885:SF3">
    <property type="entry name" value="CILIA- AND FLAGELLA-ASSOCIATED PROTEIN 44"/>
    <property type="match status" value="1"/>
</dbReference>
<dbReference type="PROSITE" id="PS50082">
    <property type="entry name" value="WD_REPEATS_2"/>
    <property type="match status" value="3"/>
</dbReference>
<keyword evidence="2" id="KW-0963">Cytoplasm</keyword>
<dbReference type="InterPro" id="IPR036322">
    <property type="entry name" value="WD40_repeat_dom_sf"/>
</dbReference>
<keyword evidence="18" id="KW-1185">Reference proteome</keyword>
<evidence type="ECO:0000256" key="10">
    <source>
        <dbReference type="ARBA" id="ARBA00023273"/>
    </source>
</evidence>
<accession>A0AAV6ZDE9</accession>